<dbReference type="Pfam" id="PF04268">
    <property type="entry name" value="SoxG"/>
    <property type="match status" value="1"/>
</dbReference>
<dbReference type="EMBL" id="JAEUXJ010000002">
    <property type="protein sequence ID" value="MBL6455052.1"/>
    <property type="molecule type" value="Genomic_DNA"/>
</dbReference>
<dbReference type="Gene3D" id="3.30.70.1520">
    <property type="entry name" value="Heterotetrameric sarcosine oxidase"/>
    <property type="match status" value="1"/>
</dbReference>
<dbReference type="SUPFAM" id="SSF103025">
    <property type="entry name" value="Folate-binding domain"/>
    <property type="match status" value="1"/>
</dbReference>
<reference evidence="1 2" key="1">
    <citation type="submission" date="2021-01" db="EMBL/GenBank/DDBJ databases">
        <title>Belnapia mucosa sp. nov. and Belnapia arida sp. nov., isolated from the Tabernas Desert (Almeria, Spain).</title>
        <authorList>
            <person name="Molina-Menor E."/>
            <person name="Vidal-Verdu A."/>
            <person name="Calonge A."/>
            <person name="Satari L."/>
            <person name="Pereto Magraner J."/>
            <person name="Porcar Miralles M."/>
        </authorList>
    </citation>
    <scope>NUCLEOTIDE SEQUENCE [LARGE SCALE GENOMIC DNA]</scope>
    <source>
        <strain evidence="1 2">T6</strain>
    </source>
</reference>
<sequence length="158" mass="16365">MAEPARIALRSGPAVLPALGAAFGLDLGGPMLRAAEAGPRAALRLGPDEWLLLAEDAPAAALLPALEAARGGAPASLVDVSDGFLALPVEGEGALDLLAEGCPLDLETIPEGGCTRSLYGKVEVVLWRRGPARWRLEVARSFAPHLRAHLAEAARDLP</sequence>
<protein>
    <submittedName>
        <fullName evidence="1">Sarcosine oxidase subunit gamma</fullName>
    </submittedName>
</protein>
<gene>
    <name evidence="1" type="ORF">JMJ55_06930</name>
</gene>
<evidence type="ECO:0000313" key="1">
    <source>
        <dbReference type="EMBL" id="MBL6455052.1"/>
    </source>
</evidence>
<proteinExistence type="predicted"/>
<accession>A0ABS1V0G1</accession>
<organism evidence="1 2">
    <name type="scientific">Belnapia mucosa</name>
    <dbReference type="NCBI Taxonomy" id="2804532"/>
    <lineage>
        <taxon>Bacteria</taxon>
        <taxon>Pseudomonadati</taxon>
        <taxon>Pseudomonadota</taxon>
        <taxon>Alphaproteobacteria</taxon>
        <taxon>Acetobacterales</taxon>
        <taxon>Roseomonadaceae</taxon>
        <taxon>Belnapia</taxon>
    </lineage>
</organism>
<dbReference type="InterPro" id="IPR027266">
    <property type="entry name" value="TrmE/GcvT-like"/>
</dbReference>
<name>A0ABS1V0G1_9PROT</name>
<dbReference type="InterPro" id="IPR007375">
    <property type="entry name" value="SoxG"/>
</dbReference>
<dbReference type="RefSeq" id="WP_202824782.1">
    <property type="nucleotide sequence ID" value="NZ_JAEUXJ010000002.1"/>
</dbReference>
<comment type="caution">
    <text evidence="1">The sequence shown here is derived from an EMBL/GenBank/DDBJ whole genome shotgun (WGS) entry which is preliminary data.</text>
</comment>
<dbReference type="Gene3D" id="3.30.1360.120">
    <property type="entry name" value="Probable tRNA modification gtpase trme, domain 1"/>
    <property type="match status" value="1"/>
</dbReference>
<dbReference type="Proteomes" id="UP000606490">
    <property type="component" value="Unassembled WGS sequence"/>
</dbReference>
<evidence type="ECO:0000313" key="2">
    <source>
        <dbReference type="Proteomes" id="UP000606490"/>
    </source>
</evidence>
<keyword evidence="2" id="KW-1185">Reference proteome</keyword>